<dbReference type="InterPro" id="IPR000653">
    <property type="entry name" value="DegT/StrS_aminotransferase"/>
</dbReference>
<dbReference type="PANTHER" id="PTHR30244">
    <property type="entry name" value="TRANSAMINASE"/>
    <property type="match status" value="1"/>
</dbReference>
<keyword evidence="5" id="KW-1185">Reference proteome</keyword>
<dbReference type="Gene3D" id="3.40.640.10">
    <property type="entry name" value="Type I PLP-dependent aspartate aminotransferase-like (Major domain)"/>
    <property type="match status" value="1"/>
</dbReference>
<reference evidence="5" key="1">
    <citation type="journal article" date="2019" name="Int. J. Syst. Evol. Microbiol.">
        <title>The Global Catalogue of Microorganisms (GCM) 10K type strain sequencing project: providing services to taxonomists for standard genome sequencing and annotation.</title>
        <authorList>
            <consortium name="The Broad Institute Genomics Platform"/>
            <consortium name="The Broad Institute Genome Sequencing Center for Infectious Disease"/>
            <person name="Wu L."/>
            <person name="Ma J."/>
        </authorList>
    </citation>
    <scope>NUCLEOTIDE SEQUENCE [LARGE SCALE GENOMIC DNA]</scope>
    <source>
        <strain evidence="5">KACC 12602</strain>
    </source>
</reference>
<gene>
    <name evidence="4" type="ORF">ACFPIB_01955</name>
</gene>
<name>A0ABW0E8J3_9BACT</name>
<sequence length="370" mass="40657">MTIPFLSFEAQNKQIKPLIMQAIEEVFDSQWYVLGKAVKNFEAAYADFSQTQFCIGVANGLDALHIALKTLNIGPGDEVIVPSNTYIASWMAVSFVGATPVPVEPDPETYNLDPCKIEAAITSKTKAIMPVHLYGQACEMDAIMAIAKKYDLFVVEDNAQSQGATFNDKVTGSFGDINGTSFYPGKNLGALGDAGAITTNKSDLAQKAQSIRNYGSQKKYYNEVIGINSRLDELQAAVLNVKLPFLTEWTQQRQAAATIYYRELEGIEDLILPKIIIGATHVYHLFVIRTSKRDTLQAHLNRNGIGTLIHYPVPPHLQKAYQASGFNPGDFPIAESLANTSLSLPMYPGLTENEIVVVCNQIKSFFYAQA</sequence>
<evidence type="ECO:0000313" key="4">
    <source>
        <dbReference type="EMBL" id="MFC5269355.1"/>
    </source>
</evidence>
<evidence type="ECO:0000256" key="1">
    <source>
        <dbReference type="ARBA" id="ARBA00022898"/>
    </source>
</evidence>
<accession>A0ABW0E8J3</accession>
<dbReference type="InterPro" id="IPR015421">
    <property type="entry name" value="PyrdxlP-dep_Trfase_major"/>
</dbReference>
<comment type="similarity">
    <text evidence="2 3">Belongs to the DegT/DnrJ/EryC1 family.</text>
</comment>
<dbReference type="EMBL" id="JBHSKT010000001">
    <property type="protein sequence ID" value="MFC5269355.1"/>
    <property type="molecule type" value="Genomic_DNA"/>
</dbReference>
<dbReference type="CDD" id="cd00616">
    <property type="entry name" value="AHBA_syn"/>
    <property type="match status" value="1"/>
</dbReference>
<dbReference type="RefSeq" id="WP_378015733.1">
    <property type="nucleotide sequence ID" value="NZ_JBHSKT010000001.1"/>
</dbReference>
<dbReference type="Proteomes" id="UP001596161">
    <property type="component" value="Unassembled WGS sequence"/>
</dbReference>
<dbReference type="SUPFAM" id="SSF53383">
    <property type="entry name" value="PLP-dependent transferases"/>
    <property type="match status" value="1"/>
</dbReference>
<protein>
    <submittedName>
        <fullName evidence="4">DegT/DnrJ/EryC1/StrS family aminotransferase</fullName>
    </submittedName>
</protein>
<dbReference type="GO" id="GO:0008483">
    <property type="term" value="F:transaminase activity"/>
    <property type="evidence" value="ECO:0007669"/>
    <property type="project" value="UniProtKB-KW"/>
</dbReference>
<keyword evidence="4" id="KW-0032">Aminotransferase</keyword>
<dbReference type="Gene3D" id="3.90.1150.10">
    <property type="entry name" value="Aspartate Aminotransferase, domain 1"/>
    <property type="match status" value="1"/>
</dbReference>
<keyword evidence="4" id="KW-0808">Transferase</keyword>
<keyword evidence="1 3" id="KW-0663">Pyridoxal phosphate</keyword>
<dbReference type="Pfam" id="PF01041">
    <property type="entry name" value="DegT_DnrJ_EryC1"/>
    <property type="match status" value="1"/>
</dbReference>
<dbReference type="PANTHER" id="PTHR30244:SF36">
    <property type="entry name" value="3-OXO-GLUCOSE-6-PHOSPHATE:GLUTAMATE AMINOTRANSFERASE"/>
    <property type="match status" value="1"/>
</dbReference>
<dbReference type="PIRSF" id="PIRSF000390">
    <property type="entry name" value="PLP_StrS"/>
    <property type="match status" value="1"/>
</dbReference>
<proteinExistence type="inferred from homology"/>
<comment type="caution">
    <text evidence="4">The sequence shown here is derived from an EMBL/GenBank/DDBJ whole genome shotgun (WGS) entry which is preliminary data.</text>
</comment>
<organism evidence="4 5">
    <name type="scientific">Adhaeribacter terreus</name>
    <dbReference type="NCBI Taxonomy" id="529703"/>
    <lineage>
        <taxon>Bacteria</taxon>
        <taxon>Pseudomonadati</taxon>
        <taxon>Bacteroidota</taxon>
        <taxon>Cytophagia</taxon>
        <taxon>Cytophagales</taxon>
        <taxon>Hymenobacteraceae</taxon>
        <taxon>Adhaeribacter</taxon>
    </lineage>
</organism>
<evidence type="ECO:0000256" key="3">
    <source>
        <dbReference type="RuleBase" id="RU004508"/>
    </source>
</evidence>
<dbReference type="InterPro" id="IPR015422">
    <property type="entry name" value="PyrdxlP-dep_Trfase_small"/>
</dbReference>
<evidence type="ECO:0000256" key="2">
    <source>
        <dbReference type="ARBA" id="ARBA00037999"/>
    </source>
</evidence>
<evidence type="ECO:0000313" key="5">
    <source>
        <dbReference type="Proteomes" id="UP001596161"/>
    </source>
</evidence>
<dbReference type="InterPro" id="IPR015424">
    <property type="entry name" value="PyrdxlP-dep_Trfase"/>
</dbReference>